<keyword evidence="1" id="KW-0812">Transmembrane</keyword>
<feature type="transmembrane region" description="Helical" evidence="1">
    <location>
        <begin position="45"/>
        <end position="62"/>
    </location>
</feature>
<dbReference type="EMBL" id="QCZH01000001">
    <property type="protein sequence ID" value="PWA11535.1"/>
    <property type="molecule type" value="Genomic_DNA"/>
</dbReference>
<keyword evidence="1" id="KW-0472">Membrane</keyword>
<evidence type="ECO:0000256" key="1">
    <source>
        <dbReference type="SAM" id="Phobius"/>
    </source>
</evidence>
<sequence length="329" mass="37647">MSAKRESNPENPEIDLLMVFSRIGDFFEWMNTLLFKMIRFFVKKVIVVAVLVVLGVGVGKYLDTTQNGYDNRIIVSPNFKSTNYLYSKIDFLASKIAVQDTLFLKSIGIQNPLQIASIAVEPIVNVNDLINEEDKEFQLLELMNENEGLKTIVKDTTLRKYYNFHTIKINANGIIVQKNTIDPILNFLNTSLYYDAFKKINSQNIQNNIKSKEATILQIDGILNQFSEANGNHSNNEKLVYYNENLNLDAIIRTKDSLSGEIDKLKIEQYNTGKTIKEQGMVLNIKGNKTIKGRFIFILPLVFVGLFIFFSFFISFYKKQSLKANANLE</sequence>
<comment type="caution">
    <text evidence="2">The sequence shown here is derived from an EMBL/GenBank/DDBJ whole genome shotgun (WGS) entry which is preliminary data.</text>
</comment>
<keyword evidence="1" id="KW-1133">Transmembrane helix</keyword>
<dbReference type="RefSeq" id="WP_116759910.1">
    <property type="nucleotide sequence ID" value="NZ_QCZH01000001.1"/>
</dbReference>
<evidence type="ECO:0000313" key="2">
    <source>
        <dbReference type="EMBL" id="PWA11535.1"/>
    </source>
</evidence>
<reference evidence="2 3" key="1">
    <citation type="submission" date="2018-04" db="EMBL/GenBank/DDBJ databases">
        <title>Flavobacterium sp. nov., isolated from glacier ice.</title>
        <authorList>
            <person name="Liu Q."/>
            <person name="Xin Y.-H."/>
        </authorList>
    </citation>
    <scope>NUCLEOTIDE SEQUENCE [LARGE SCALE GENOMIC DNA]</scope>
    <source>
        <strain evidence="2 3">LB2P30</strain>
    </source>
</reference>
<keyword evidence="3" id="KW-1185">Reference proteome</keyword>
<gene>
    <name evidence="2" type="ORF">DB891_01630</name>
</gene>
<dbReference type="OrthoDB" id="1452530at2"/>
<evidence type="ECO:0000313" key="3">
    <source>
        <dbReference type="Proteomes" id="UP000245618"/>
    </source>
</evidence>
<dbReference type="Proteomes" id="UP000245618">
    <property type="component" value="Unassembled WGS sequence"/>
</dbReference>
<proteinExistence type="predicted"/>
<feature type="transmembrane region" description="Helical" evidence="1">
    <location>
        <begin position="295"/>
        <end position="317"/>
    </location>
</feature>
<dbReference type="AlphaFoldDB" id="A0A2U1K2R0"/>
<organism evidence="2 3">
    <name type="scientific">Flavobacterium laiguense</name>
    <dbReference type="NCBI Taxonomy" id="2169409"/>
    <lineage>
        <taxon>Bacteria</taxon>
        <taxon>Pseudomonadati</taxon>
        <taxon>Bacteroidota</taxon>
        <taxon>Flavobacteriia</taxon>
        <taxon>Flavobacteriales</taxon>
        <taxon>Flavobacteriaceae</taxon>
        <taxon>Flavobacterium</taxon>
    </lineage>
</organism>
<accession>A0A2U1K2R0</accession>
<protein>
    <submittedName>
        <fullName evidence="2">Uncharacterized protein</fullName>
    </submittedName>
</protein>
<name>A0A2U1K2R0_9FLAO</name>